<dbReference type="Proteomes" id="UP000729733">
    <property type="component" value="Unassembled WGS sequence"/>
</dbReference>
<keyword evidence="1" id="KW-0812">Transmembrane</keyword>
<feature type="transmembrane region" description="Helical" evidence="1">
    <location>
        <begin position="5"/>
        <end position="21"/>
    </location>
</feature>
<dbReference type="AlphaFoldDB" id="A0A964BQ91"/>
<dbReference type="RefSeq" id="WP_229639399.1">
    <property type="nucleotide sequence ID" value="NZ_JADWDC010000008.1"/>
</dbReference>
<protein>
    <submittedName>
        <fullName evidence="2">Uncharacterized protein</fullName>
    </submittedName>
</protein>
<evidence type="ECO:0000313" key="3">
    <source>
        <dbReference type="Proteomes" id="UP000729733"/>
    </source>
</evidence>
<keyword evidence="1" id="KW-0472">Membrane</keyword>
<proteinExistence type="predicted"/>
<sequence length="64" mass="7409">MSYLIGWILFAVYVGGIWKFLSGYRRTNFNSGLPGRITLALLWPVLLVSNKSYRRNFQKALKGR</sequence>
<evidence type="ECO:0000256" key="1">
    <source>
        <dbReference type="SAM" id="Phobius"/>
    </source>
</evidence>
<name>A0A964BQ91_9CYAN</name>
<keyword evidence="1" id="KW-1133">Transmembrane helix</keyword>
<evidence type="ECO:0000313" key="2">
    <source>
        <dbReference type="EMBL" id="MCC0176357.1"/>
    </source>
</evidence>
<keyword evidence="3" id="KW-1185">Reference proteome</keyword>
<gene>
    <name evidence="2" type="ORF">I4641_05120</name>
</gene>
<comment type="caution">
    <text evidence="2">The sequence shown here is derived from an EMBL/GenBank/DDBJ whole genome shotgun (WGS) entry which is preliminary data.</text>
</comment>
<organism evidence="2 3">
    <name type="scientific">Waterburya agarophytonicola KI4</name>
    <dbReference type="NCBI Taxonomy" id="2874699"/>
    <lineage>
        <taxon>Bacteria</taxon>
        <taxon>Bacillati</taxon>
        <taxon>Cyanobacteriota</taxon>
        <taxon>Cyanophyceae</taxon>
        <taxon>Pleurocapsales</taxon>
        <taxon>Hyellaceae</taxon>
        <taxon>Waterburya</taxon>
        <taxon>Waterburya agarophytonicola</taxon>
    </lineage>
</organism>
<dbReference type="EMBL" id="JADWDC010000008">
    <property type="protein sequence ID" value="MCC0176357.1"/>
    <property type="molecule type" value="Genomic_DNA"/>
</dbReference>
<reference evidence="2" key="1">
    <citation type="journal article" date="2021" name="Antonie Van Leeuwenhoek">
        <title>Draft genome and description of Waterburya agarophytonicola gen. nov. sp. nov. (Pleurocapsales, Cyanobacteria): a seaweed symbiont.</title>
        <authorList>
            <person name="Bonthond G."/>
            <person name="Shalygin S."/>
            <person name="Bayer T."/>
            <person name="Weinberger F."/>
        </authorList>
    </citation>
    <scope>NUCLEOTIDE SEQUENCE</scope>
    <source>
        <strain evidence="2">KI4</strain>
    </source>
</reference>
<accession>A0A964BQ91</accession>